<dbReference type="Proteomes" id="UP000235162">
    <property type="component" value="Unassembled WGS sequence"/>
</dbReference>
<dbReference type="InterPro" id="IPR036922">
    <property type="entry name" value="Rieske_2Fe-2S_sf"/>
</dbReference>
<dbReference type="Gene3D" id="2.102.10.10">
    <property type="entry name" value="Rieske [2Fe-2S] iron-sulphur domain"/>
    <property type="match status" value="1"/>
</dbReference>
<dbReference type="SUPFAM" id="SSF55961">
    <property type="entry name" value="Bet v1-like"/>
    <property type="match status" value="1"/>
</dbReference>
<evidence type="ECO:0000256" key="1">
    <source>
        <dbReference type="ARBA" id="ARBA00001962"/>
    </source>
</evidence>
<accession>A0AAP8MHU0</accession>
<dbReference type="InterPro" id="IPR015879">
    <property type="entry name" value="Ring_hydroxy_dOase_asu_C_dom"/>
</dbReference>
<dbReference type="GO" id="GO:0005506">
    <property type="term" value="F:iron ion binding"/>
    <property type="evidence" value="ECO:0007669"/>
    <property type="project" value="InterPro"/>
</dbReference>
<reference evidence="8 9" key="1">
    <citation type="submission" date="2018-01" db="EMBL/GenBank/DDBJ databases">
        <title>The draft genome sequence of Halioglobus japonicus S1-36.</title>
        <authorList>
            <person name="Du Z.-J."/>
            <person name="Shi M.-J."/>
        </authorList>
    </citation>
    <scope>NUCLEOTIDE SEQUENCE [LARGE SCALE GENOMIC DNA]</scope>
    <source>
        <strain evidence="8 9">S1-36</strain>
    </source>
</reference>
<dbReference type="CDD" id="cd08887">
    <property type="entry name" value="RHO_alpha_C_3"/>
    <property type="match status" value="1"/>
</dbReference>
<evidence type="ECO:0000256" key="2">
    <source>
        <dbReference type="ARBA" id="ARBA00022714"/>
    </source>
</evidence>
<protein>
    <submittedName>
        <fullName evidence="8">Ring-hydroxylating oxygenase subunit alpha</fullName>
    </submittedName>
</protein>
<dbReference type="RefSeq" id="WP_084200244.1">
    <property type="nucleotide sequence ID" value="NZ_BMYL01000001.1"/>
</dbReference>
<gene>
    <name evidence="8" type="ORF">C0029_03980</name>
</gene>
<dbReference type="GO" id="GO:0051537">
    <property type="term" value="F:2 iron, 2 sulfur cluster binding"/>
    <property type="evidence" value="ECO:0007669"/>
    <property type="project" value="UniProtKB-KW"/>
</dbReference>
<keyword evidence="2" id="KW-0001">2Fe-2S</keyword>
<organism evidence="8 9">
    <name type="scientific">Halioglobus japonicus</name>
    <dbReference type="NCBI Taxonomy" id="930805"/>
    <lineage>
        <taxon>Bacteria</taxon>
        <taxon>Pseudomonadati</taxon>
        <taxon>Pseudomonadota</taxon>
        <taxon>Gammaproteobacteria</taxon>
        <taxon>Cellvibrionales</taxon>
        <taxon>Halieaceae</taxon>
        <taxon>Halioglobus</taxon>
    </lineage>
</organism>
<proteinExistence type="predicted"/>
<dbReference type="CDD" id="cd03469">
    <property type="entry name" value="Rieske_RO_Alpha_N"/>
    <property type="match status" value="1"/>
</dbReference>
<evidence type="ECO:0000259" key="7">
    <source>
        <dbReference type="PROSITE" id="PS51296"/>
    </source>
</evidence>
<keyword evidence="9" id="KW-1185">Reference proteome</keyword>
<dbReference type="Pfam" id="PF00848">
    <property type="entry name" value="Ring_hydroxyl_A"/>
    <property type="match status" value="1"/>
</dbReference>
<evidence type="ECO:0000256" key="5">
    <source>
        <dbReference type="ARBA" id="ARBA00023004"/>
    </source>
</evidence>
<comment type="caution">
    <text evidence="8">The sequence shown here is derived from an EMBL/GenBank/DDBJ whole genome shotgun (WGS) entry which is preliminary data.</text>
</comment>
<keyword evidence="3" id="KW-0479">Metal-binding</keyword>
<dbReference type="EMBL" id="PKUR01000001">
    <property type="protein sequence ID" value="PLW87742.1"/>
    <property type="molecule type" value="Genomic_DNA"/>
</dbReference>
<feature type="domain" description="Rieske" evidence="7">
    <location>
        <begin position="56"/>
        <end position="163"/>
    </location>
</feature>
<evidence type="ECO:0000256" key="3">
    <source>
        <dbReference type="ARBA" id="ARBA00022723"/>
    </source>
</evidence>
<dbReference type="PANTHER" id="PTHR43756:SF5">
    <property type="entry name" value="CHOLINE MONOOXYGENASE, CHLOROPLASTIC"/>
    <property type="match status" value="1"/>
</dbReference>
<dbReference type="PROSITE" id="PS51296">
    <property type="entry name" value="RIESKE"/>
    <property type="match status" value="1"/>
</dbReference>
<dbReference type="Pfam" id="PF00355">
    <property type="entry name" value="Rieske"/>
    <property type="match status" value="1"/>
</dbReference>
<keyword evidence="4" id="KW-0560">Oxidoreductase</keyword>
<keyword evidence="5" id="KW-0408">Iron</keyword>
<dbReference type="KEGG" id="hja:BST95_14205"/>
<sequence length="378" mass="42985">MDRSVEIELIDDLLGLQAQTPPFLDEQWHRESLERYYSPDIFRREQAQISARLPQIIAHGSALPEPNAYLTTEVAGRPVLLTRNEDGAVQAFFNVCRHRSAKMVREHEGCEHRFRCPYHGWTWNNIGDLIGVPHEKTGFPGLDRSEFGLVPLPCQEYAGWIWLSLDSDSGIEVEHHLGDIRHDLLAMDAGSHKIFATETREIKANWNILVEGGIEAYHFRVAHKNNIADLFPDNLSSCHSYGPHLRSILPRTTLASLADQPREQWRLRDHANILYSFFPGAQFLVQSDHFVWIRGIPLGPDHTRLELSTLVPGSENTLAKQEYWRKNHAFTVLTLDEDFQLAEDIQSGLASGANSHLNFGRFEGALDTFNRIVDQAIA</sequence>
<dbReference type="PANTHER" id="PTHR43756">
    <property type="entry name" value="CHOLINE MONOOXYGENASE, CHLOROPLASTIC"/>
    <property type="match status" value="1"/>
</dbReference>
<keyword evidence="6" id="KW-0411">Iron-sulfur</keyword>
<dbReference type="GO" id="GO:0016491">
    <property type="term" value="F:oxidoreductase activity"/>
    <property type="evidence" value="ECO:0007669"/>
    <property type="project" value="UniProtKB-KW"/>
</dbReference>
<name>A0AAP8MHU0_9GAMM</name>
<comment type="cofactor">
    <cofactor evidence="1">
        <name>Fe cation</name>
        <dbReference type="ChEBI" id="CHEBI:24875"/>
    </cofactor>
</comment>
<dbReference type="InterPro" id="IPR017941">
    <property type="entry name" value="Rieske_2Fe-2S"/>
</dbReference>
<evidence type="ECO:0000256" key="6">
    <source>
        <dbReference type="ARBA" id="ARBA00023014"/>
    </source>
</evidence>
<evidence type="ECO:0000313" key="9">
    <source>
        <dbReference type="Proteomes" id="UP000235162"/>
    </source>
</evidence>
<dbReference type="Gene3D" id="3.90.380.10">
    <property type="entry name" value="Naphthalene 1,2-dioxygenase Alpha Subunit, Chain A, domain 1"/>
    <property type="match status" value="1"/>
</dbReference>
<evidence type="ECO:0000256" key="4">
    <source>
        <dbReference type="ARBA" id="ARBA00023002"/>
    </source>
</evidence>
<evidence type="ECO:0000313" key="8">
    <source>
        <dbReference type="EMBL" id="PLW87742.1"/>
    </source>
</evidence>
<dbReference type="PRINTS" id="PR00090">
    <property type="entry name" value="RNGDIOXGNASE"/>
</dbReference>
<dbReference type="SUPFAM" id="SSF50022">
    <property type="entry name" value="ISP domain"/>
    <property type="match status" value="1"/>
</dbReference>
<dbReference type="InterPro" id="IPR001663">
    <property type="entry name" value="Rng_hydr_dOase-A"/>
</dbReference>
<dbReference type="AlphaFoldDB" id="A0AAP8MHU0"/>